<accession>A0A9Q8WJU3</accession>
<feature type="compositionally biased region" description="Basic and acidic residues" evidence="1">
    <location>
        <begin position="1"/>
        <end position="10"/>
    </location>
</feature>
<reference evidence="2" key="1">
    <citation type="journal article" date="2021" name="Mol. Plant Microbe Interact.">
        <title>Complete Genome Sequence of the Plant-Pathogenic Fungus Colletotrichum lupini.</title>
        <authorList>
            <person name="Baroncelli R."/>
            <person name="Pensec F."/>
            <person name="Da Lio D."/>
            <person name="Boufleur T."/>
            <person name="Vicente I."/>
            <person name="Sarrocco S."/>
            <person name="Picot A."/>
            <person name="Baraldi E."/>
            <person name="Sukno S."/>
            <person name="Thon M."/>
            <person name="Le Floch G."/>
        </authorList>
    </citation>
    <scope>NUCLEOTIDE SEQUENCE</scope>
    <source>
        <strain evidence="2">IMI 504893</strain>
    </source>
</reference>
<dbReference type="Proteomes" id="UP000830671">
    <property type="component" value="Chromosome 5"/>
</dbReference>
<sequence length="161" mass="17244">MGADLMKLKEAMGGVRQPEFGADKQAQLRRRNAAEGSRDRAMAAQPRPRNGRRVQVGCHGMCDQARPVSRSECSPQYLVLHSSFSSSHQPSPIMESLIACLLIPAWPHSQPNPSPVQRDSGDEDGGGSAVVDGDADVTIVHSGGSAVQCSADVQKEREQRG</sequence>
<dbReference type="EMBL" id="CP019477">
    <property type="protein sequence ID" value="UQC85941.1"/>
    <property type="molecule type" value="Genomic_DNA"/>
</dbReference>
<evidence type="ECO:0000313" key="2">
    <source>
        <dbReference type="EMBL" id="UQC85941.1"/>
    </source>
</evidence>
<feature type="region of interest" description="Disordered" evidence="1">
    <location>
        <begin position="1"/>
        <end position="52"/>
    </location>
</feature>
<dbReference type="AlphaFoldDB" id="A0A9Q8WJU3"/>
<dbReference type="RefSeq" id="XP_049147553.1">
    <property type="nucleotide sequence ID" value="XM_049290408.1"/>
</dbReference>
<dbReference type="KEGG" id="clup:CLUP02_11440"/>
<feature type="region of interest" description="Disordered" evidence="1">
    <location>
        <begin position="110"/>
        <end position="161"/>
    </location>
</feature>
<name>A0A9Q8WJU3_9PEZI</name>
<proteinExistence type="predicted"/>
<evidence type="ECO:0000256" key="1">
    <source>
        <dbReference type="SAM" id="MobiDB-lite"/>
    </source>
</evidence>
<organism evidence="2 3">
    <name type="scientific">Colletotrichum lupini</name>
    <dbReference type="NCBI Taxonomy" id="145971"/>
    <lineage>
        <taxon>Eukaryota</taxon>
        <taxon>Fungi</taxon>
        <taxon>Dikarya</taxon>
        <taxon>Ascomycota</taxon>
        <taxon>Pezizomycotina</taxon>
        <taxon>Sordariomycetes</taxon>
        <taxon>Hypocreomycetidae</taxon>
        <taxon>Glomerellales</taxon>
        <taxon>Glomerellaceae</taxon>
        <taxon>Colletotrichum</taxon>
        <taxon>Colletotrichum acutatum species complex</taxon>
    </lineage>
</organism>
<keyword evidence="3" id="KW-1185">Reference proteome</keyword>
<feature type="compositionally biased region" description="Basic and acidic residues" evidence="1">
    <location>
        <begin position="32"/>
        <end position="41"/>
    </location>
</feature>
<gene>
    <name evidence="2" type="ORF">CLUP02_11440</name>
</gene>
<dbReference type="GeneID" id="73345418"/>
<evidence type="ECO:0000313" key="3">
    <source>
        <dbReference type="Proteomes" id="UP000830671"/>
    </source>
</evidence>
<protein>
    <submittedName>
        <fullName evidence="2">Uncharacterized protein</fullName>
    </submittedName>
</protein>